<feature type="transmembrane region" description="Helical" evidence="1">
    <location>
        <begin position="184"/>
        <end position="210"/>
    </location>
</feature>
<comment type="caution">
    <text evidence="2">The sequence shown here is derived from an EMBL/GenBank/DDBJ whole genome shotgun (WGS) entry which is preliminary data.</text>
</comment>
<evidence type="ECO:0000313" key="3">
    <source>
        <dbReference type="Proteomes" id="UP000601435"/>
    </source>
</evidence>
<dbReference type="OrthoDB" id="426744at2759"/>
<feature type="non-terminal residue" evidence="2">
    <location>
        <position position="1"/>
    </location>
</feature>
<dbReference type="EMBL" id="CAJNJA010008961">
    <property type="protein sequence ID" value="CAE7241889.1"/>
    <property type="molecule type" value="Genomic_DNA"/>
</dbReference>
<dbReference type="Proteomes" id="UP000601435">
    <property type="component" value="Unassembled WGS sequence"/>
</dbReference>
<keyword evidence="3" id="KW-1185">Reference proteome</keyword>
<keyword evidence="1" id="KW-1133">Transmembrane helix</keyword>
<dbReference type="AlphaFoldDB" id="A0A812LHL5"/>
<name>A0A812LHL5_9DINO</name>
<evidence type="ECO:0000256" key="1">
    <source>
        <dbReference type="SAM" id="Phobius"/>
    </source>
</evidence>
<evidence type="ECO:0000313" key="2">
    <source>
        <dbReference type="EMBL" id="CAE7241889.1"/>
    </source>
</evidence>
<feature type="transmembrane region" description="Helical" evidence="1">
    <location>
        <begin position="123"/>
        <end position="149"/>
    </location>
</feature>
<protein>
    <submittedName>
        <fullName evidence="2">Uncharacterized protein</fullName>
    </submittedName>
</protein>
<sequence length="305" mass="32803">SSFAFALRVDSAAASWAELILEEVEPLLLDLGVLSVAREEQDDLRVYLEADNLPQIQANELRRSMSEDLPLLVFGPLSAFLATLLRGRLLVALTAAVLAFAVPVIASLGILGRRDELLEGVEVRIVATAAWFLVAAGVADLSAACAHAMEERRESLRLMAPQWLLVRLLSQSAKQLQAASPPSLWHQVMACMPLEALLPTVAAGLMLLLLSMRENLELVANFAAHAGMGLILCAPLTALMVPAAVEAGDAIAARVQAWREASDLELSDARALQTVFDNTFPFELEPGFSRGPVRGNQVHVLSNEG</sequence>
<organism evidence="2 3">
    <name type="scientific">Symbiodinium necroappetens</name>
    <dbReference type="NCBI Taxonomy" id="1628268"/>
    <lineage>
        <taxon>Eukaryota</taxon>
        <taxon>Sar</taxon>
        <taxon>Alveolata</taxon>
        <taxon>Dinophyceae</taxon>
        <taxon>Suessiales</taxon>
        <taxon>Symbiodiniaceae</taxon>
        <taxon>Symbiodinium</taxon>
    </lineage>
</organism>
<gene>
    <name evidence="2" type="ORF">SNEC2469_LOCUS4438</name>
</gene>
<proteinExistence type="predicted"/>
<feature type="transmembrane region" description="Helical" evidence="1">
    <location>
        <begin position="91"/>
        <end position="111"/>
    </location>
</feature>
<keyword evidence="1" id="KW-0812">Transmembrane</keyword>
<keyword evidence="1" id="KW-0472">Membrane</keyword>
<feature type="transmembrane region" description="Helical" evidence="1">
    <location>
        <begin position="222"/>
        <end position="245"/>
    </location>
</feature>
<reference evidence="2" key="1">
    <citation type="submission" date="2021-02" db="EMBL/GenBank/DDBJ databases">
        <authorList>
            <person name="Dougan E. K."/>
            <person name="Rhodes N."/>
            <person name="Thang M."/>
            <person name="Chan C."/>
        </authorList>
    </citation>
    <scope>NUCLEOTIDE SEQUENCE</scope>
</reference>
<accession>A0A812LHL5</accession>